<reference evidence="16 17" key="1">
    <citation type="journal article" date="2018" name="Microbiome">
        <title>Fine metagenomic profile of the Mediterranean stratified and mixed water columns revealed by assembly and recruitment.</title>
        <authorList>
            <person name="Haro-Moreno J.M."/>
            <person name="Lopez-Perez M."/>
            <person name="De La Torre J.R."/>
            <person name="Picazo A."/>
            <person name="Camacho A."/>
            <person name="Rodriguez-Valera F."/>
        </authorList>
    </citation>
    <scope>NUCLEOTIDE SEQUENCE [LARGE SCALE GENOMIC DNA]</scope>
    <source>
        <strain evidence="16">MED-G83</strain>
    </source>
</reference>
<feature type="binding site" evidence="14">
    <location>
        <position position="86"/>
    </location>
    <ligand>
        <name>Fe cation</name>
        <dbReference type="ChEBI" id="CHEBI:24875"/>
    </ligand>
</feature>
<comment type="similarity">
    <text evidence="2 15">Belongs to the Fur family.</text>
</comment>
<comment type="cofactor">
    <cofactor evidence="14">
        <name>Mn(2+)</name>
        <dbReference type="ChEBI" id="CHEBI:29035"/>
    </cofactor>
    <cofactor evidence="14">
        <name>Fe(2+)</name>
        <dbReference type="ChEBI" id="CHEBI:29033"/>
    </cofactor>
    <text evidence="14">Binds 1 Mn(2+) or Fe(2+) ion per subunit.</text>
</comment>
<dbReference type="GO" id="GO:0005829">
    <property type="term" value="C:cytosol"/>
    <property type="evidence" value="ECO:0007669"/>
    <property type="project" value="TreeGrafter"/>
</dbReference>
<comment type="subunit">
    <text evidence="3 15">Homodimer.</text>
</comment>
<dbReference type="AlphaFoldDB" id="A0A368BKT6"/>
<evidence type="ECO:0000256" key="8">
    <source>
        <dbReference type="ARBA" id="ARBA00022833"/>
    </source>
</evidence>
<evidence type="ECO:0000256" key="15">
    <source>
        <dbReference type="RuleBase" id="RU364037"/>
    </source>
</evidence>
<keyword evidence="8 13" id="KW-0862">Zinc</keyword>
<feature type="binding site" evidence="13">
    <location>
        <position position="92"/>
    </location>
    <ligand>
        <name>Zn(2+)</name>
        <dbReference type="ChEBI" id="CHEBI:29105"/>
    </ligand>
</feature>
<evidence type="ECO:0000256" key="9">
    <source>
        <dbReference type="ARBA" id="ARBA00023004"/>
    </source>
</evidence>
<dbReference type="InterPro" id="IPR002481">
    <property type="entry name" value="FUR"/>
</dbReference>
<dbReference type="GO" id="GO:0008270">
    <property type="term" value="F:zinc ion binding"/>
    <property type="evidence" value="ECO:0007669"/>
    <property type="project" value="TreeGrafter"/>
</dbReference>
<evidence type="ECO:0000313" key="17">
    <source>
        <dbReference type="Proteomes" id="UP000252147"/>
    </source>
</evidence>
<dbReference type="GO" id="GO:0000976">
    <property type="term" value="F:transcription cis-regulatory region binding"/>
    <property type="evidence" value="ECO:0007669"/>
    <property type="project" value="TreeGrafter"/>
</dbReference>
<dbReference type="FunFam" id="1.10.10.10:FF:000007">
    <property type="entry name" value="Ferric uptake regulation protein"/>
    <property type="match status" value="1"/>
</dbReference>
<comment type="caution">
    <text evidence="16">The sequence shown here is derived from an EMBL/GenBank/DDBJ whole genome shotgun (WGS) entry which is preliminary data.</text>
</comment>
<dbReference type="Pfam" id="PF01475">
    <property type="entry name" value="FUR"/>
    <property type="match status" value="1"/>
</dbReference>
<keyword evidence="7 13" id="KW-0479">Metal-binding</keyword>
<feature type="binding site" evidence="14">
    <location>
        <position position="124"/>
    </location>
    <ligand>
        <name>Fe cation</name>
        <dbReference type="ChEBI" id="CHEBI:24875"/>
    </ligand>
</feature>
<dbReference type="InterPro" id="IPR036388">
    <property type="entry name" value="WH-like_DNA-bd_sf"/>
</dbReference>
<dbReference type="Proteomes" id="UP000252147">
    <property type="component" value="Unassembled WGS sequence"/>
</dbReference>
<evidence type="ECO:0000256" key="2">
    <source>
        <dbReference type="ARBA" id="ARBA00007957"/>
    </source>
</evidence>
<evidence type="ECO:0000256" key="10">
    <source>
        <dbReference type="ARBA" id="ARBA00023015"/>
    </source>
</evidence>
<evidence type="ECO:0000256" key="11">
    <source>
        <dbReference type="ARBA" id="ARBA00023125"/>
    </source>
</evidence>
<sequence>MSENTKKNLQEAGLKSTLPRLKIMEILQSGKHLSAEEIYKYLIDNSYDVGLATVYRVLTQFENAGIVIKHSFESSKSVYELNDSDHHDHMVCLESGKIIEFHDEVIEARQEEIAKKHGYDLVDHNMVLYVKKKK</sequence>
<dbReference type="FunFam" id="3.30.1490.190:FF:000001">
    <property type="entry name" value="Ferric uptake regulation protein"/>
    <property type="match status" value="1"/>
</dbReference>
<gene>
    <name evidence="15" type="primary">fur</name>
    <name evidence="16" type="ORF">DBW97_03805</name>
</gene>
<evidence type="ECO:0000256" key="3">
    <source>
        <dbReference type="ARBA" id="ARBA00011738"/>
    </source>
</evidence>
<dbReference type="GO" id="GO:1900705">
    <property type="term" value="P:negative regulation of siderophore biosynthetic process"/>
    <property type="evidence" value="ECO:0007669"/>
    <property type="project" value="TreeGrafter"/>
</dbReference>
<evidence type="ECO:0000313" key="16">
    <source>
        <dbReference type="EMBL" id="RCL37923.1"/>
    </source>
</evidence>
<dbReference type="CDD" id="cd07153">
    <property type="entry name" value="Fur_like"/>
    <property type="match status" value="1"/>
</dbReference>
<evidence type="ECO:0000256" key="6">
    <source>
        <dbReference type="ARBA" id="ARBA00022491"/>
    </source>
</evidence>
<evidence type="ECO:0000256" key="14">
    <source>
        <dbReference type="PIRSR" id="PIRSR602481-2"/>
    </source>
</evidence>
<dbReference type="PANTHER" id="PTHR33202:SF2">
    <property type="entry name" value="FERRIC UPTAKE REGULATION PROTEIN"/>
    <property type="match status" value="1"/>
</dbReference>
<protein>
    <recommendedName>
        <fullName evidence="4 15">Ferric uptake regulation protein</fullName>
    </recommendedName>
</protein>
<dbReference type="Gene3D" id="1.10.10.10">
    <property type="entry name" value="Winged helix-like DNA-binding domain superfamily/Winged helix DNA-binding domain"/>
    <property type="match status" value="1"/>
</dbReference>
<keyword evidence="12 15" id="KW-0804">Transcription</keyword>
<dbReference type="EMBL" id="QOPD01000006">
    <property type="protein sequence ID" value="RCL37923.1"/>
    <property type="molecule type" value="Genomic_DNA"/>
</dbReference>
<feature type="binding site" evidence="14">
    <location>
        <position position="88"/>
    </location>
    <ligand>
        <name>Fe cation</name>
        <dbReference type="ChEBI" id="CHEBI:24875"/>
    </ligand>
</feature>
<evidence type="ECO:0000256" key="13">
    <source>
        <dbReference type="PIRSR" id="PIRSR602481-1"/>
    </source>
</evidence>
<keyword evidence="9 14" id="KW-0408">Iron</keyword>
<dbReference type="InterPro" id="IPR036390">
    <property type="entry name" value="WH_DNA-bd_sf"/>
</dbReference>
<feature type="binding site" evidence="14">
    <location>
        <position position="107"/>
    </location>
    <ligand>
        <name>Fe cation</name>
        <dbReference type="ChEBI" id="CHEBI:24875"/>
    </ligand>
</feature>
<dbReference type="GO" id="GO:0045892">
    <property type="term" value="P:negative regulation of DNA-templated transcription"/>
    <property type="evidence" value="ECO:0007669"/>
    <property type="project" value="TreeGrafter"/>
</dbReference>
<accession>A0A368BKT6</accession>
<dbReference type="Gene3D" id="3.30.1490.190">
    <property type="match status" value="1"/>
</dbReference>
<evidence type="ECO:0000256" key="4">
    <source>
        <dbReference type="ARBA" id="ARBA00020910"/>
    </source>
</evidence>
<keyword evidence="10 15" id="KW-0805">Transcription regulation</keyword>
<keyword evidence="5 15" id="KW-0963">Cytoplasm</keyword>
<dbReference type="InterPro" id="IPR043135">
    <property type="entry name" value="Fur_C"/>
</dbReference>
<keyword evidence="6 15" id="KW-0678">Repressor</keyword>
<organism evidence="16 17">
    <name type="scientific">SAR86 cluster bacterium</name>
    <dbReference type="NCBI Taxonomy" id="2030880"/>
    <lineage>
        <taxon>Bacteria</taxon>
        <taxon>Pseudomonadati</taxon>
        <taxon>Pseudomonadota</taxon>
        <taxon>Gammaproteobacteria</taxon>
        <taxon>SAR86 cluster</taxon>
    </lineage>
</organism>
<dbReference type="NCBIfam" id="NF006999">
    <property type="entry name" value="PRK09462.1"/>
    <property type="match status" value="1"/>
</dbReference>
<dbReference type="PANTHER" id="PTHR33202">
    <property type="entry name" value="ZINC UPTAKE REGULATION PROTEIN"/>
    <property type="match status" value="1"/>
</dbReference>
<evidence type="ECO:0000256" key="5">
    <source>
        <dbReference type="ARBA" id="ARBA00022490"/>
    </source>
</evidence>
<keyword evidence="11 15" id="KW-0238">DNA-binding</keyword>
<evidence type="ECO:0000256" key="7">
    <source>
        <dbReference type="ARBA" id="ARBA00022723"/>
    </source>
</evidence>
<comment type="cofactor">
    <cofactor evidence="13">
        <name>Zn(2+)</name>
        <dbReference type="ChEBI" id="CHEBI:29105"/>
    </cofactor>
    <text evidence="13">Binds 1 zinc ion per subunit.</text>
</comment>
<evidence type="ECO:0000256" key="1">
    <source>
        <dbReference type="ARBA" id="ARBA00004496"/>
    </source>
</evidence>
<proteinExistence type="inferred from homology"/>
<dbReference type="SUPFAM" id="SSF46785">
    <property type="entry name" value="Winged helix' DNA-binding domain"/>
    <property type="match status" value="1"/>
</dbReference>
<name>A0A368BKT6_9GAMM</name>
<evidence type="ECO:0000256" key="12">
    <source>
        <dbReference type="ARBA" id="ARBA00023163"/>
    </source>
</evidence>
<dbReference type="GO" id="GO:0003700">
    <property type="term" value="F:DNA-binding transcription factor activity"/>
    <property type="evidence" value="ECO:0007669"/>
    <property type="project" value="UniProtKB-UniRule"/>
</dbReference>
<comment type="subcellular location">
    <subcellularLocation>
        <location evidence="1 15">Cytoplasm</location>
    </subcellularLocation>
</comment>